<dbReference type="NCBIfam" id="NF007293">
    <property type="entry name" value="PRK09765.1"/>
    <property type="match status" value="1"/>
</dbReference>
<feature type="domain" description="PTS EIIA type-2" evidence="12">
    <location>
        <begin position="46"/>
        <end position="193"/>
    </location>
</feature>
<dbReference type="EMBL" id="SLVV01000004">
    <property type="protein sequence ID" value="TCN26205.1"/>
    <property type="molecule type" value="Genomic_DNA"/>
</dbReference>
<sequence>MCINTHIKRKFEEPCVKVRRTRLLLFFLLRCNHNLLKGVTTMLLKNLTSESLITVKQSFSSKEAVIKYLIQQLATEGKVQSEKDFYQAVMEREAMSPTGFEGGLAIPHGKSDSVKEAAFAVATLEKPLKDWESIDPGNQVELVFLLAIPKEEEGSTHLALLSELVTRLSNEEYKNSLLNAETNQELFERLDAAQQKVKSATVPSFDKTVLAITACPAGIAHTYMAAEALVQAGRELGVNVFVEKQGANGVEDRHSKELLKKADAAIFAVDVAVKGEDRFAHLPRVKTSVADPLRNAKGILQQALKKAETGSKLEYVETNSTDDSNEGKNVKNEIKDSLLTGISHIIPVIVAGGMTLAAAVFISQAFGLQELYNQEGSWLWLLRQLGGTLLGQLMIPILAAYMAYSIADKPALGPGFAAGVAANLIGSGFLGGMLGGLLAGYFLKYLKQTVKPKGTFAGFISFWVYPVVGTLVVGSIMLFVIGKPLAALNNGLIEWLNGMSGANAIILGAILGAMVSFDLGGPVNKAAYTFCIGAMASGNIVPYAAFASVKMVSAFSVTGATIIGKKYFTKQEQEIGKQTWLLGLAGITEGAIPFMINDPLRVIPSLIAGSAVTGAIVAYFNIGLDVPGAGIFSLALLKGQPLLAAAGIWFGAALIGAFISMVLLIATRKNKINKNKSGQKAA</sequence>
<dbReference type="InterPro" id="IPR050864">
    <property type="entry name" value="Bacterial_PTS_Sugar_Transport"/>
</dbReference>
<dbReference type="Pfam" id="PF00359">
    <property type="entry name" value="PTS_EIIA_2"/>
    <property type="match status" value="1"/>
</dbReference>
<comment type="caution">
    <text evidence="15">The sequence shown here is derived from an EMBL/GenBank/DDBJ whole genome shotgun (WGS) entry which is preliminary data.</text>
</comment>
<evidence type="ECO:0000313" key="15">
    <source>
        <dbReference type="EMBL" id="TCN26205.1"/>
    </source>
</evidence>
<evidence type="ECO:0000256" key="1">
    <source>
        <dbReference type="ARBA" id="ARBA00004429"/>
    </source>
</evidence>
<dbReference type="GO" id="GO:0022877">
    <property type="term" value="F:protein-N(PI)-phosphohistidine-fructose phosphotransferase system transporter activity"/>
    <property type="evidence" value="ECO:0007669"/>
    <property type="project" value="InterPro"/>
</dbReference>
<dbReference type="InterPro" id="IPR016152">
    <property type="entry name" value="PTrfase/Anion_transptr"/>
</dbReference>
<evidence type="ECO:0000259" key="14">
    <source>
        <dbReference type="PROSITE" id="PS51104"/>
    </source>
</evidence>
<dbReference type="GO" id="GO:0090563">
    <property type="term" value="F:protein-phosphocysteine-sugar phosphotransferase activity"/>
    <property type="evidence" value="ECO:0007669"/>
    <property type="project" value="TreeGrafter"/>
</dbReference>
<dbReference type="InterPro" id="IPR013011">
    <property type="entry name" value="PTS_EIIB_2"/>
</dbReference>
<dbReference type="InterPro" id="IPR003501">
    <property type="entry name" value="PTS_EIIB_2/3"/>
</dbReference>
<name>A0A4R2BI09_9BACI</name>
<dbReference type="InterPro" id="IPR003352">
    <property type="entry name" value="PTS_EIIC"/>
</dbReference>
<dbReference type="CDD" id="cd05569">
    <property type="entry name" value="PTS_IIB_fructose"/>
    <property type="match status" value="1"/>
</dbReference>
<keyword evidence="6" id="KW-0808">Transferase</keyword>
<feature type="transmembrane region" description="Helical" evidence="11">
    <location>
        <begin position="526"/>
        <end position="545"/>
    </location>
</feature>
<dbReference type="Pfam" id="PF02378">
    <property type="entry name" value="PTS_EIIC"/>
    <property type="match status" value="1"/>
</dbReference>
<feature type="domain" description="PTS EIIB type-2" evidence="13">
    <location>
        <begin position="209"/>
        <end position="305"/>
    </location>
</feature>
<dbReference type="Pfam" id="PF02302">
    <property type="entry name" value="PTS_IIB"/>
    <property type="match status" value="1"/>
</dbReference>
<evidence type="ECO:0000259" key="12">
    <source>
        <dbReference type="PROSITE" id="PS51094"/>
    </source>
</evidence>
<dbReference type="InterPro" id="IPR004715">
    <property type="entry name" value="PTS_IIA_fruc"/>
</dbReference>
<evidence type="ECO:0000256" key="4">
    <source>
        <dbReference type="ARBA" id="ARBA00022553"/>
    </source>
</evidence>
<dbReference type="InterPro" id="IPR006327">
    <property type="entry name" value="PTS_IIC_fruc"/>
</dbReference>
<dbReference type="SUPFAM" id="SSF55804">
    <property type="entry name" value="Phoshotransferase/anion transport protein"/>
    <property type="match status" value="1"/>
</dbReference>
<proteinExistence type="predicted"/>
<organism evidence="15 16">
    <name type="scientific">Mesobacillus foraminis</name>
    <dbReference type="NCBI Taxonomy" id="279826"/>
    <lineage>
        <taxon>Bacteria</taxon>
        <taxon>Bacillati</taxon>
        <taxon>Bacillota</taxon>
        <taxon>Bacilli</taxon>
        <taxon>Bacillales</taxon>
        <taxon>Bacillaceae</taxon>
        <taxon>Mesobacillus</taxon>
    </lineage>
</organism>
<keyword evidence="16" id="KW-1185">Reference proteome</keyword>
<keyword evidence="9 11" id="KW-1133">Transmembrane helix</keyword>
<keyword evidence="7" id="KW-0598">Phosphotransferase system</keyword>
<feature type="transmembrane region" description="Helical" evidence="11">
    <location>
        <begin position="501"/>
        <end position="519"/>
    </location>
</feature>
<keyword evidence="5" id="KW-0762">Sugar transport</keyword>
<dbReference type="NCBIfam" id="TIGR01427">
    <property type="entry name" value="PTS_IIC_fructo"/>
    <property type="match status" value="1"/>
</dbReference>
<feature type="transmembrane region" description="Helical" evidence="11">
    <location>
        <begin position="345"/>
        <end position="368"/>
    </location>
</feature>
<keyword evidence="3" id="KW-1003">Cell membrane</keyword>
<dbReference type="NCBIfam" id="TIGR00848">
    <property type="entry name" value="fruA"/>
    <property type="match status" value="1"/>
</dbReference>
<dbReference type="GO" id="GO:0009401">
    <property type="term" value="P:phosphoenolpyruvate-dependent sugar phosphotransferase system"/>
    <property type="evidence" value="ECO:0007669"/>
    <property type="project" value="UniProtKB-KW"/>
</dbReference>
<evidence type="ECO:0000313" key="16">
    <source>
        <dbReference type="Proteomes" id="UP000295689"/>
    </source>
</evidence>
<dbReference type="SUPFAM" id="SSF52794">
    <property type="entry name" value="PTS system IIB component-like"/>
    <property type="match status" value="1"/>
</dbReference>
<dbReference type="GO" id="GO:0005886">
    <property type="term" value="C:plasma membrane"/>
    <property type="evidence" value="ECO:0007669"/>
    <property type="project" value="UniProtKB-SubCell"/>
</dbReference>
<feature type="transmembrane region" description="Helical" evidence="11">
    <location>
        <begin position="380"/>
        <end position="404"/>
    </location>
</feature>
<dbReference type="InterPro" id="IPR013014">
    <property type="entry name" value="PTS_EIIC_2"/>
</dbReference>
<dbReference type="AlphaFoldDB" id="A0A4R2BI09"/>
<feature type="transmembrane region" description="Helical" evidence="11">
    <location>
        <begin position="602"/>
        <end position="622"/>
    </location>
</feature>
<accession>A0A4R2BI09</accession>
<evidence type="ECO:0000256" key="11">
    <source>
        <dbReference type="SAM" id="Phobius"/>
    </source>
</evidence>
<keyword evidence="10 11" id="KW-0472">Membrane</keyword>
<feature type="transmembrane region" description="Helical" evidence="11">
    <location>
        <begin position="642"/>
        <end position="666"/>
    </location>
</feature>
<keyword evidence="8 11" id="KW-0812">Transmembrane</keyword>
<dbReference type="Proteomes" id="UP000295689">
    <property type="component" value="Unassembled WGS sequence"/>
</dbReference>
<evidence type="ECO:0000256" key="9">
    <source>
        <dbReference type="ARBA" id="ARBA00022989"/>
    </source>
</evidence>
<feature type="transmembrane region" description="Helical" evidence="11">
    <location>
        <begin position="455"/>
        <end position="481"/>
    </location>
</feature>
<protein>
    <submittedName>
        <fullName evidence="15">2-O-A-mannosyl-D-glycerate-specific PTS system IIC component</fullName>
    </submittedName>
</protein>
<dbReference type="PANTHER" id="PTHR30505">
    <property type="entry name" value="FRUCTOSE-LIKE PERMEASE"/>
    <property type="match status" value="1"/>
</dbReference>
<evidence type="ECO:0000256" key="3">
    <source>
        <dbReference type="ARBA" id="ARBA00022475"/>
    </source>
</evidence>
<evidence type="ECO:0000256" key="2">
    <source>
        <dbReference type="ARBA" id="ARBA00022448"/>
    </source>
</evidence>
<dbReference type="Gene3D" id="3.40.930.10">
    <property type="entry name" value="Mannitol-specific EII, Chain A"/>
    <property type="match status" value="1"/>
</dbReference>
<evidence type="ECO:0000256" key="10">
    <source>
        <dbReference type="ARBA" id="ARBA00023136"/>
    </source>
</evidence>
<gene>
    <name evidence="15" type="ORF">EV146_104315</name>
</gene>
<evidence type="ECO:0000256" key="8">
    <source>
        <dbReference type="ARBA" id="ARBA00022692"/>
    </source>
</evidence>
<dbReference type="InterPro" id="IPR002178">
    <property type="entry name" value="PTS_EIIA_type-2_dom"/>
</dbReference>
<dbReference type="PROSITE" id="PS51104">
    <property type="entry name" value="PTS_EIIC_TYPE_2"/>
    <property type="match status" value="1"/>
</dbReference>
<dbReference type="PROSITE" id="PS51099">
    <property type="entry name" value="PTS_EIIB_TYPE_2"/>
    <property type="match status" value="1"/>
</dbReference>
<feature type="transmembrane region" description="Helical" evidence="11">
    <location>
        <begin position="416"/>
        <end position="443"/>
    </location>
</feature>
<dbReference type="PROSITE" id="PS51094">
    <property type="entry name" value="PTS_EIIA_TYPE_2"/>
    <property type="match status" value="1"/>
</dbReference>
<dbReference type="GO" id="GO:0005351">
    <property type="term" value="F:carbohydrate:proton symporter activity"/>
    <property type="evidence" value="ECO:0007669"/>
    <property type="project" value="InterPro"/>
</dbReference>
<evidence type="ECO:0000259" key="13">
    <source>
        <dbReference type="PROSITE" id="PS51099"/>
    </source>
</evidence>
<dbReference type="InterPro" id="IPR036095">
    <property type="entry name" value="PTS_EIIB-like_sf"/>
</dbReference>
<dbReference type="PANTHER" id="PTHR30505:SF28">
    <property type="entry name" value="PTS SYSTEM 2-O-ALPHA-MANNOSYL-D-GLYCERATE-SPECIFIC EIIABC COMPONENT"/>
    <property type="match status" value="1"/>
</dbReference>
<evidence type="ECO:0000256" key="7">
    <source>
        <dbReference type="ARBA" id="ARBA00022683"/>
    </source>
</evidence>
<feature type="domain" description="PTS EIIC type-2" evidence="14">
    <location>
        <begin position="334"/>
        <end position="677"/>
    </location>
</feature>
<dbReference type="Gene3D" id="3.40.50.2300">
    <property type="match status" value="1"/>
</dbReference>
<keyword evidence="4" id="KW-0597">Phosphoprotein</keyword>
<reference evidence="15 16" key="1">
    <citation type="journal article" date="2015" name="Stand. Genomic Sci.">
        <title>Genomic Encyclopedia of Bacterial and Archaeal Type Strains, Phase III: the genomes of soil and plant-associated and newly described type strains.</title>
        <authorList>
            <person name="Whitman W.B."/>
            <person name="Woyke T."/>
            <person name="Klenk H.P."/>
            <person name="Zhou Y."/>
            <person name="Lilburn T.G."/>
            <person name="Beck B.J."/>
            <person name="De Vos P."/>
            <person name="Vandamme P."/>
            <person name="Eisen J.A."/>
            <person name="Garrity G."/>
            <person name="Hugenholtz P."/>
            <person name="Kyrpides N.C."/>
        </authorList>
    </citation>
    <scope>NUCLEOTIDE SEQUENCE [LARGE SCALE GENOMIC DNA]</scope>
    <source>
        <strain evidence="15 16">CV53</strain>
    </source>
</reference>
<evidence type="ECO:0000256" key="5">
    <source>
        <dbReference type="ARBA" id="ARBA00022597"/>
    </source>
</evidence>
<comment type="subcellular location">
    <subcellularLocation>
        <location evidence="1">Cell inner membrane</location>
        <topology evidence="1">Multi-pass membrane protein</topology>
    </subcellularLocation>
</comment>
<dbReference type="CDD" id="cd00211">
    <property type="entry name" value="PTS_IIA_fru"/>
    <property type="match status" value="1"/>
</dbReference>
<keyword evidence="2" id="KW-0813">Transport</keyword>
<dbReference type="NCBIfam" id="TIGR00829">
    <property type="entry name" value="FRU"/>
    <property type="match status" value="1"/>
</dbReference>
<dbReference type="InterPro" id="IPR003353">
    <property type="entry name" value="PTS_IIB_fruc"/>
</dbReference>
<evidence type="ECO:0000256" key="6">
    <source>
        <dbReference type="ARBA" id="ARBA00022679"/>
    </source>
</evidence>